<keyword evidence="4" id="KW-1185">Reference proteome</keyword>
<dbReference type="InterPro" id="IPR036761">
    <property type="entry name" value="TTHA0802/YceI-like_sf"/>
</dbReference>
<dbReference type="EMBL" id="JACHLL010000001">
    <property type="protein sequence ID" value="MBB6339870.1"/>
    <property type="molecule type" value="Genomic_DNA"/>
</dbReference>
<dbReference type="InterPro" id="IPR027016">
    <property type="entry name" value="UCP029811"/>
</dbReference>
<accession>A0A7X0BQC8</accession>
<proteinExistence type="predicted"/>
<evidence type="ECO:0000313" key="3">
    <source>
        <dbReference type="EMBL" id="MBB6339870.1"/>
    </source>
</evidence>
<sequence>MLRSPVMLRVVLALCALSVVSVARADWVLDGESSRVSFVSSKSGSRAEVSRFLGLKGEVEADGQAQLRVELESVSSGIPKRDELLRKDLFEITRFPLALIGTRLDLPSLLNLAPGAQLELTVPLTVKLHGQASDHLVELLVTRLDEQRFQVVTLAPLVLQAEDYDLLPGLEKLRQLANLSHINSAVPVSAVLIFVNR</sequence>
<dbReference type="SUPFAM" id="SSF101874">
    <property type="entry name" value="YceI-like"/>
    <property type="match status" value="1"/>
</dbReference>
<dbReference type="Proteomes" id="UP000557193">
    <property type="component" value="Unassembled WGS sequence"/>
</dbReference>
<dbReference type="InterPro" id="IPR007372">
    <property type="entry name" value="Lipid/polyisoprenoid-bd_YceI"/>
</dbReference>
<reference evidence="3 4" key="1">
    <citation type="submission" date="2020-08" db="EMBL/GenBank/DDBJ databases">
        <title>Functional genomics of gut bacteria from endangered species of beetles.</title>
        <authorList>
            <person name="Carlos-Shanley C."/>
        </authorList>
    </citation>
    <scope>NUCLEOTIDE SEQUENCE [LARGE SCALE GENOMIC DNA]</scope>
    <source>
        <strain evidence="3 4">S00202</strain>
    </source>
</reference>
<feature type="chain" id="PRO_5030668340" description="Lipid/polyisoprenoid-binding YceI-like domain-containing protein" evidence="1">
    <location>
        <begin position="26"/>
        <end position="197"/>
    </location>
</feature>
<comment type="caution">
    <text evidence="3">The sequence shown here is derived from an EMBL/GenBank/DDBJ whole genome shotgun (WGS) entry which is preliminary data.</text>
</comment>
<organism evidence="3 4">
    <name type="scientific">Pseudomonas fluvialis</name>
    <dbReference type="NCBI Taxonomy" id="1793966"/>
    <lineage>
        <taxon>Bacteria</taxon>
        <taxon>Pseudomonadati</taxon>
        <taxon>Pseudomonadota</taxon>
        <taxon>Gammaproteobacteria</taxon>
        <taxon>Pseudomonadales</taxon>
        <taxon>Pseudomonadaceae</taxon>
        <taxon>Pseudomonas</taxon>
    </lineage>
</organism>
<evidence type="ECO:0000256" key="1">
    <source>
        <dbReference type="SAM" id="SignalP"/>
    </source>
</evidence>
<dbReference type="Gene3D" id="2.40.128.110">
    <property type="entry name" value="Lipid/polyisoprenoid-binding, YceI-like"/>
    <property type="match status" value="1"/>
</dbReference>
<dbReference type="SMART" id="SM00867">
    <property type="entry name" value="YceI"/>
    <property type="match status" value="1"/>
</dbReference>
<evidence type="ECO:0000313" key="4">
    <source>
        <dbReference type="Proteomes" id="UP000557193"/>
    </source>
</evidence>
<dbReference type="AlphaFoldDB" id="A0A7X0BQC8"/>
<dbReference type="RefSeq" id="WP_184679580.1">
    <property type="nucleotide sequence ID" value="NZ_JACHLL010000001.1"/>
</dbReference>
<dbReference type="PIRSF" id="PIRSF029811">
    <property type="entry name" value="UCP029811"/>
    <property type="match status" value="1"/>
</dbReference>
<gene>
    <name evidence="3" type="ORF">HNP49_000020</name>
</gene>
<feature type="domain" description="Lipid/polyisoprenoid-binding YceI-like" evidence="2">
    <location>
        <begin position="26"/>
        <end position="195"/>
    </location>
</feature>
<keyword evidence="1" id="KW-0732">Signal</keyword>
<feature type="signal peptide" evidence="1">
    <location>
        <begin position="1"/>
        <end position="25"/>
    </location>
</feature>
<protein>
    <recommendedName>
        <fullName evidence="2">Lipid/polyisoprenoid-binding YceI-like domain-containing protein</fullName>
    </recommendedName>
</protein>
<dbReference type="Pfam" id="PF04264">
    <property type="entry name" value="YceI"/>
    <property type="match status" value="1"/>
</dbReference>
<evidence type="ECO:0000259" key="2">
    <source>
        <dbReference type="SMART" id="SM00867"/>
    </source>
</evidence>
<name>A0A7X0BQC8_9PSED</name>